<dbReference type="EMBL" id="MTSA01000014">
    <property type="protein sequence ID" value="OUM05904.1"/>
    <property type="molecule type" value="Genomic_DNA"/>
</dbReference>
<feature type="region of interest" description="Disordered" evidence="1">
    <location>
        <begin position="21"/>
        <end position="100"/>
    </location>
</feature>
<feature type="compositionally biased region" description="Acidic residues" evidence="1">
    <location>
        <begin position="88"/>
        <end position="100"/>
    </location>
</feature>
<protein>
    <recommendedName>
        <fullName evidence="5">Secreted protein</fullName>
    </recommendedName>
</protein>
<sequence length="100" mass="9991">MMDKRLTALSLAALLACASASAMAGSTGPTHPDSGMQPLPGTGMDKNVDGSSTGAKGTSPGTKGMDPEPGKKGSVSGQPHDSKKTTDMGDDDDQDDDKAP</sequence>
<feature type="signal peptide" evidence="2">
    <location>
        <begin position="1"/>
        <end position="24"/>
    </location>
</feature>
<evidence type="ECO:0000313" key="4">
    <source>
        <dbReference type="Proteomes" id="UP000195128"/>
    </source>
</evidence>
<feature type="compositionally biased region" description="Polar residues" evidence="1">
    <location>
        <begin position="49"/>
        <end position="61"/>
    </location>
</feature>
<name>A0A244EN54_PSESX</name>
<dbReference type="OrthoDB" id="7032556at2"/>
<feature type="chain" id="PRO_5012264146" description="Secreted protein" evidence="2">
    <location>
        <begin position="25"/>
        <end position="100"/>
    </location>
</feature>
<reference evidence="3 4" key="1">
    <citation type="submission" date="2017-01" db="EMBL/GenBank/DDBJ databases">
        <authorList>
            <person name="Mah S.A."/>
            <person name="Swanson W.J."/>
            <person name="Moy G.W."/>
            <person name="Vacquier V.D."/>
        </authorList>
    </citation>
    <scope>NUCLEOTIDE SEQUENCE [LARGE SCALE GENOMIC DNA]</scope>
    <source>
        <strain evidence="3">PDD-32b-74</strain>
    </source>
</reference>
<comment type="caution">
    <text evidence="3">The sequence shown here is derived from an EMBL/GenBank/DDBJ whole genome shotgun (WGS) entry which is preliminary data.</text>
</comment>
<accession>A0A244EN54</accession>
<evidence type="ECO:0000256" key="1">
    <source>
        <dbReference type="SAM" id="MobiDB-lite"/>
    </source>
</evidence>
<evidence type="ECO:0000313" key="3">
    <source>
        <dbReference type="EMBL" id="OUM05904.1"/>
    </source>
</evidence>
<evidence type="ECO:0008006" key="5">
    <source>
        <dbReference type="Google" id="ProtNLM"/>
    </source>
</evidence>
<proteinExistence type="predicted"/>
<dbReference type="RefSeq" id="WP_084918938.1">
    <property type="nucleotide sequence ID" value="NZ_MTSA01000014.1"/>
</dbReference>
<evidence type="ECO:0000256" key="2">
    <source>
        <dbReference type="SAM" id="SignalP"/>
    </source>
</evidence>
<dbReference type="Proteomes" id="UP000195128">
    <property type="component" value="Unassembled WGS sequence"/>
</dbReference>
<keyword evidence="2" id="KW-0732">Signal</keyword>
<organism evidence="3 4">
    <name type="scientific">Pseudomonas syringae</name>
    <dbReference type="NCBI Taxonomy" id="317"/>
    <lineage>
        <taxon>Bacteria</taxon>
        <taxon>Pseudomonadati</taxon>
        <taxon>Pseudomonadota</taxon>
        <taxon>Gammaproteobacteria</taxon>
        <taxon>Pseudomonadales</taxon>
        <taxon>Pseudomonadaceae</taxon>
        <taxon>Pseudomonas</taxon>
    </lineage>
</organism>
<gene>
    <name evidence="3" type="ORF">BW686_18355</name>
</gene>
<dbReference type="PROSITE" id="PS51257">
    <property type="entry name" value="PROKAR_LIPOPROTEIN"/>
    <property type="match status" value="1"/>
</dbReference>
<dbReference type="AlphaFoldDB" id="A0A244EN54"/>